<name>A0A1A9GNQ9_9ACTN</name>
<protein>
    <recommendedName>
        <fullName evidence="2">UVR domain-containing protein</fullName>
    </recommendedName>
</protein>
<dbReference type="Gene3D" id="4.10.860.10">
    <property type="entry name" value="UVR domain"/>
    <property type="match status" value="1"/>
</dbReference>
<dbReference type="KEGG" id="ndk:I601_3561"/>
<reference evidence="3 4" key="1">
    <citation type="submission" date="2016-03" db="EMBL/GenBank/DDBJ databases">
        <title>Complete genome sequence of a soil Actinobacterium, Nocardioides dokdonensis FR1436.</title>
        <authorList>
            <person name="Kwon S.-K."/>
            <person name="Kim K."/>
            <person name="Kim J.F."/>
        </authorList>
    </citation>
    <scope>NUCLEOTIDE SEQUENCE [LARGE SCALE GENOMIC DNA]</scope>
    <source>
        <strain evidence="3 4">FR1436</strain>
    </source>
</reference>
<keyword evidence="1" id="KW-0472">Membrane</keyword>
<evidence type="ECO:0000313" key="4">
    <source>
        <dbReference type="Proteomes" id="UP000077868"/>
    </source>
</evidence>
<feature type="domain" description="UVR" evidence="2">
    <location>
        <begin position="123"/>
        <end position="158"/>
    </location>
</feature>
<gene>
    <name evidence="3" type="ORF">I601_3561</name>
</gene>
<keyword evidence="1" id="KW-1133">Transmembrane helix</keyword>
<sequence length="188" mass="20694">MPDVVALTSVVSSGLVALGGIGATVWSGRQQRQHEKRLAYEGRAWERKSDALFSVIASARRLLDVLEGDERRRERLGVDVESILDDLRESGPIVEAYASEACRAALHDLATLLDAAERDLVAPFQVARIRRQKEEAIDAGDFEEAARLRHRERQVSRAAAEALNLDQQEAASRARRLIAAARDSVQGA</sequence>
<dbReference type="PROSITE" id="PS50151">
    <property type="entry name" value="UVR"/>
    <property type="match status" value="1"/>
</dbReference>
<dbReference type="STRING" id="1300347.I601_3561"/>
<dbReference type="RefSeq" id="WP_169834722.1">
    <property type="nucleotide sequence ID" value="NZ_CP015079.1"/>
</dbReference>
<dbReference type="EMBL" id="CP015079">
    <property type="protein sequence ID" value="ANH39967.1"/>
    <property type="molecule type" value="Genomic_DNA"/>
</dbReference>
<evidence type="ECO:0000256" key="1">
    <source>
        <dbReference type="SAM" id="Phobius"/>
    </source>
</evidence>
<dbReference type="InterPro" id="IPR001943">
    <property type="entry name" value="UVR_dom"/>
</dbReference>
<keyword evidence="1" id="KW-0812">Transmembrane</keyword>
<dbReference type="Pfam" id="PF02151">
    <property type="entry name" value="UVR"/>
    <property type="match status" value="1"/>
</dbReference>
<dbReference type="AlphaFoldDB" id="A0A1A9GNQ9"/>
<dbReference type="PATRIC" id="fig|1300347.3.peg.3571"/>
<organism evidence="3 4">
    <name type="scientific">Nocardioides dokdonensis FR1436</name>
    <dbReference type="NCBI Taxonomy" id="1300347"/>
    <lineage>
        <taxon>Bacteria</taxon>
        <taxon>Bacillati</taxon>
        <taxon>Actinomycetota</taxon>
        <taxon>Actinomycetes</taxon>
        <taxon>Propionibacteriales</taxon>
        <taxon>Nocardioidaceae</taxon>
        <taxon>Nocardioides</taxon>
    </lineage>
</organism>
<keyword evidence="4" id="KW-1185">Reference proteome</keyword>
<evidence type="ECO:0000313" key="3">
    <source>
        <dbReference type="EMBL" id="ANH39967.1"/>
    </source>
</evidence>
<feature type="transmembrane region" description="Helical" evidence="1">
    <location>
        <begin position="6"/>
        <end position="27"/>
    </location>
</feature>
<proteinExistence type="predicted"/>
<dbReference type="Proteomes" id="UP000077868">
    <property type="component" value="Chromosome"/>
</dbReference>
<accession>A0A1A9GNQ9</accession>
<evidence type="ECO:0000259" key="2">
    <source>
        <dbReference type="PROSITE" id="PS50151"/>
    </source>
</evidence>